<accession>A0A1I7Y4A8</accession>
<keyword evidence="1" id="KW-1185">Reference proteome</keyword>
<dbReference type="Proteomes" id="UP000095287">
    <property type="component" value="Unplaced"/>
</dbReference>
<evidence type="ECO:0000313" key="1">
    <source>
        <dbReference type="Proteomes" id="UP000095287"/>
    </source>
</evidence>
<organism evidence="1 2">
    <name type="scientific">Steinernema glaseri</name>
    <dbReference type="NCBI Taxonomy" id="37863"/>
    <lineage>
        <taxon>Eukaryota</taxon>
        <taxon>Metazoa</taxon>
        <taxon>Ecdysozoa</taxon>
        <taxon>Nematoda</taxon>
        <taxon>Chromadorea</taxon>
        <taxon>Rhabditida</taxon>
        <taxon>Tylenchina</taxon>
        <taxon>Panagrolaimomorpha</taxon>
        <taxon>Strongyloidoidea</taxon>
        <taxon>Steinernematidae</taxon>
        <taxon>Steinernema</taxon>
    </lineage>
</organism>
<dbReference type="AlphaFoldDB" id="A0A1I7Y4A8"/>
<sequence length="41" mass="4551">MRLRPKRSARCPNSQIPNAMPSTVTAVQVPEAISEKPNLFD</sequence>
<protein>
    <submittedName>
        <fullName evidence="2">Uncharacterized protein</fullName>
    </submittedName>
</protein>
<proteinExistence type="predicted"/>
<evidence type="ECO:0000313" key="2">
    <source>
        <dbReference type="WBParaSite" id="L893_g12468.t1"/>
    </source>
</evidence>
<dbReference type="WBParaSite" id="L893_g12468.t1">
    <property type="protein sequence ID" value="L893_g12468.t1"/>
    <property type="gene ID" value="L893_g12468"/>
</dbReference>
<name>A0A1I7Y4A8_9BILA</name>
<reference evidence="2" key="1">
    <citation type="submission" date="2016-11" db="UniProtKB">
        <authorList>
            <consortium name="WormBaseParasite"/>
        </authorList>
    </citation>
    <scope>IDENTIFICATION</scope>
</reference>